<dbReference type="PROSITE" id="PS50279">
    <property type="entry name" value="BPTI_KUNITZ_2"/>
    <property type="match status" value="1"/>
</dbReference>
<protein>
    <submittedName>
        <fullName evidence="11">Putative secreted protease inhibitor ISL1156_cluster318</fullName>
    </submittedName>
</protein>
<dbReference type="PANTHER" id="PTHR10083">
    <property type="entry name" value="KUNITZ-TYPE PROTEASE INHIBITOR-RELATED"/>
    <property type="match status" value="1"/>
</dbReference>
<evidence type="ECO:0000256" key="8">
    <source>
        <dbReference type="ARBA" id="ARBA00034146"/>
    </source>
</evidence>
<evidence type="ECO:0000256" key="3">
    <source>
        <dbReference type="ARBA" id="ARBA00022690"/>
    </source>
</evidence>
<evidence type="ECO:0000313" key="11">
    <source>
        <dbReference type="EMBL" id="AAM93648.1"/>
    </source>
</evidence>
<evidence type="ECO:0000256" key="5">
    <source>
        <dbReference type="ARBA" id="ARBA00022900"/>
    </source>
</evidence>
<dbReference type="GO" id="GO:0004867">
    <property type="term" value="F:serine-type endopeptidase inhibitor activity"/>
    <property type="evidence" value="ECO:0007669"/>
    <property type="project" value="UniProtKB-KW"/>
</dbReference>
<dbReference type="InterPro" id="IPR036880">
    <property type="entry name" value="Kunitz_BPTI_sf"/>
</dbReference>
<comment type="subcellular location">
    <subcellularLocation>
        <location evidence="1">Secreted</location>
    </subcellularLocation>
</comment>
<keyword evidence="5" id="KW-0722">Serine protease inhibitor</keyword>
<dbReference type="VEuPathDB" id="VectorBase:ISCP_029233"/>
<keyword evidence="3" id="KW-0646">Protease inhibitor</keyword>
<organism evidence="11">
    <name type="scientific">Ixodes scapularis</name>
    <name type="common">Black-legged tick</name>
    <name type="synonym">Deer tick</name>
    <dbReference type="NCBI Taxonomy" id="6945"/>
    <lineage>
        <taxon>Eukaryota</taxon>
        <taxon>Metazoa</taxon>
        <taxon>Ecdysozoa</taxon>
        <taxon>Arthropoda</taxon>
        <taxon>Chelicerata</taxon>
        <taxon>Arachnida</taxon>
        <taxon>Acari</taxon>
        <taxon>Parasitiformes</taxon>
        <taxon>Ixodida</taxon>
        <taxon>Ixodoidea</taxon>
        <taxon>Ixodidae</taxon>
        <taxon>Ixodinae</taxon>
        <taxon>Ixodes</taxon>
    </lineage>
</organism>
<dbReference type="Pfam" id="PF00014">
    <property type="entry name" value="Kunitz_BPTI"/>
    <property type="match status" value="1"/>
</dbReference>
<reference evidence="11" key="1">
    <citation type="journal article" date="2002" name="J. Exp. Biol.">
        <title>Exploring the sialome of the tick Ixodes scapularis.</title>
        <authorList>
            <person name="Valenzuela J.G."/>
            <person name="Francischetti I.M."/>
            <person name="Pham V.M."/>
            <person name="Garfield M.K."/>
            <person name="Mather T.N."/>
            <person name="Ribeiro J.M."/>
        </authorList>
    </citation>
    <scope>NUCLEOTIDE SEQUENCE</scope>
    <source>
        <strain evidence="11">Rhode Island</strain>
        <tissue evidence="11">Salivary gland</tissue>
    </source>
</reference>
<dbReference type="PROSITE" id="PS00280">
    <property type="entry name" value="BPTI_KUNITZ_1"/>
    <property type="match status" value="1"/>
</dbReference>
<evidence type="ECO:0000256" key="2">
    <source>
        <dbReference type="ARBA" id="ARBA00022525"/>
    </source>
</evidence>
<feature type="chain" id="PRO_5004311571" evidence="9">
    <location>
        <begin position="20"/>
        <end position="82"/>
    </location>
</feature>
<dbReference type="GO" id="GO:0005576">
    <property type="term" value="C:extracellular region"/>
    <property type="evidence" value="ECO:0007669"/>
    <property type="project" value="UniProtKB-SubCell"/>
</dbReference>
<dbReference type="SMR" id="Q8MVB4"/>
<dbReference type="PRINTS" id="PR00759">
    <property type="entry name" value="BASICPTASE"/>
</dbReference>
<dbReference type="PANTHER" id="PTHR10083:SF376">
    <property type="entry name" value="SERINE PEPTIDASE INHIBITOR, KUNITZ TYPE, 3"/>
    <property type="match status" value="1"/>
</dbReference>
<keyword evidence="7" id="KW-1199">Hemostasis impairing toxin</keyword>
<feature type="domain" description="BPTI/Kunitz inhibitor" evidence="10">
    <location>
        <begin position="31"/>
        <end position="81"/>
    </location>
</feature>
<evidence type="ECO:0000256" key="4">
    <source>
        <dbReference type="ARBA" id="ARBA00022737"/>
    </source>
</evidence>
<keyword evidence="9" id="KW-0732">Signal</keyword>
<dbReference type="MEROPS" id="I02.959"/>
<dbReference type="SMART" id="SM00131">
    <property type="entry name" value="KU"/>
    <property type="match status" value="1"/>
</dbReference>
<evidence type="ECO:0000256" key="1">
    <source>
        <dbReference type="ARBA" id="ARBA00004613"/>
    </source>
</evidence>
<keyword evidence="8" id="KW-1203">Blood coagulation cascade inhibiting toxin</keyword>
<dbReference type="Gene3D" id="4.10.410.10">
    <property type="entry name" value="Pancreatic trypsin inhibitor Kunitz domain"/>
    <property type="match status" value="1"/>
</dbReference>
<keyword evidence="7" id="KW-0800">Toxin</keyword>
<dbReference type="EMBL" id="AF483726">
    <property type="protein sequence ID" value="AAM93648.1"/>
    <property type="molecule type" value="mRNA"/>
</dbReference>
<sequence length="82" mass="8954">MKATIAVLCFLVLVAYVIAAVDAKRSPGERCTLPKKTGPCKASFSRFYFDNKDGQCKSFTYGGCGGNGNNFKTLKKCQRTCK</sequence>
<dbReference type="SUPFAM" id="SSF57362">
    <property type="entry name" value="BPTI-like"/>
    <property type="match status" value="1"/>
</dbReference>
<evidence type="ECO:0000256" key="7">
    <source>
        <dbReference type="ARBA" id="ARBA00023240"/>
    </source>
</evidence>
<evidence type="ECO:0000256" key="9">
    <source>
        <dbReference type="SAM" id="SignalP"/>
    </source>
</evidence>
<name>Q8MVB4_IXOSC</name>
<dbReference type="InterPro" id="IPR002223">
    <property type="entry name" value="Kunitz_BPTI"/>
</dbReference>
<accession>Q8MVB4</accession>
<feature type="signal peptide" evidence="9">
    <location>
        <begin position="1"/>
        <end position="19"/>
    </location>
</feature>
<dbReference type="OrthoDB" id="4473401at2759"/>
<dbReference type="AlphaFoldDB" id="Q8MVB4"/>
<dbReference type="InterPro" id="IPR020901">
    <property type="entry name" value="Prtase_inh_Kunz-CS"/>
</dbReference>
<keyword evidence="4" id="KW-0677">Repeat</keyword>
<dbReference type="InterPro" id="IPR050098">
    <property type="entry name" value="TFPI/VKTCI-like"/>
</dbReference>
<proteinExistence type="evidence at transcript level"/>
<keyword evidence="6" id="KW-1015">Disulfide bond</keyword>
<evidence type="ECO:0000256" key="6">
    <source>
        <dbReference type="ARBA" id="ARBA00023157"/>
    </source>
</evidence>
<dbReference type="FunFam" id="4.10.410.10:FF:000021">
    <property type="entry name" value="Serine protease inhibitor, putative"/>
    <property type="match status" value="1"/>
</dbReference>
<keyword evidence="2" id="KW-0964">Secreted</keyword>
<evidence type="ECO:0000259" key="10">
    <source>
        <dbReference type="PROSITE" id="PS50279"/>
    </source>
</evidence>